<proteinExistence type="predicted"/>
<keyword evidence="3" id="KW-1185">Reference proteome</keyword>
<feature type="region of interest" description="Disordered" evidence="1">
    <location>
        <begin position="67"/>
        <end position="99"/>
    </location>
</feature>
<gene>
    <name evidence="2" type="ORF">NDU88_003520</name>
</gene>
<organism evidence="2 3">
    <name type="scientific">Pleurodeles waltl</name>
    <name type="common">Iberian ribbed newt</name>
    <dbReference type="NCBI Taxonomy" id="8319"/>
    <lineage>
        <taxon>Eukaryota</taxon>
        <taxon>Metazoa</taxon>
        <taxon>Chordata</taxon>
        <taxon>Craniata</taxon>
        <taxon>Vertebrata</taxon>
        <taxon>Euteleostomi</taxon>
        <taxon>Amphibia</taxon>
        <taxon>Batrachia</taxon>
        <taxon>Caudata</taxon>
        <taxon>Salamandroidea</taxon>
        <taxon>Salamandridae</taxon>
        <taxon>Pleurodelinae</taxon>
        <taxon>Pleurodeles</taxon>
    </lineage>
</organism>
<sequence length="182" mass="19255">MRYLIRVSVGMMALTDAARGSTLAPEHAATRKSASSTGSDQPNLSDYGISAKQSIRTADEALGKRGQQVNLVNPEPGNQSKTTPTPLAERGDPYEGGGSTVKQLVPLFARGGTGSKEICLGSHPFSHTSLPVEDSLPHPVLNGLDTSFVREASASGPFMNLQAKWNFGYVIRPKWGGSDNTA</sequence>
<feature type="compositionally biased region" description="Polar residues" evidence="1">
    <location>
        <begin position="67"/>
        <end position="85"/>
    </location>
</feature>
<evidence type="ECO:0000256" key="1">
    <source>
        <dbReference type="SAM" id="MobiDB-lite"/>
    </source>
</evidence>
<comment type="caution">
    <text evidence="2">The sequence shown here is derived from an EMBL/GenBank/DDBJ whole genome shotgun (WGS) entry which is preliminary data.</text>
</comment>
<name>A0AAV7LFK5_PLEWA</name>
<feature type="compositionally biased region" description="Polar residues" evidence="1">
    <location>
        <begin position="32"/>
        <end position="44"/>
    </location>
</feature>
<dbReference type="AlphaFoldDB" id="A0AAV7LFK5"/>
<evidence type="ECO:0000313" key="2">
    <source>
        <dbReference type="EMBL" id="KAJ1090387.1"/>
    </source>
</evidence>
<protein>
    <submittedName>
        <fullName evidence="2">Uncharacterized protein</fullName>
    </submittedName>
</protein>
<dbReference type="Proteomes" id="UP001066276">
    <property type="component" value="Chromosome 11"/>
</dbReference>
<dbReference type="EMBL" id="JANPWB010000015">
    <property type="protein sequence ID" value="KAJ1090387.1"/>
    <property type="molecule type" value="Genomic_DNA"/>
</dbReference>
<accession>A0AAV7LFK5</accession>
<evidence type="ECO:0000313" key="3">
    <source>
        <dbReference type="Proteomes" id="UP001066276"/>
    </source>
</evidence>
<feature type="region of interest" description="Disordered" evidence="1">
    <location>
        <begin position="19"/>
        <end position="47"/>
    </location>
</feature>
<reference evidence="2" key="1">
    <citation type="journal article" date="2022" name="bioRxiv">
        <title>Sequencing and chromosome-scale assembly of the giantPleurodeles waltlgenome.</title>
        <authorList>
            <person name="Brown T."/>
            <person name="Elewa A."/>
            <person name="Iarovenko S."/>
            <person name="Subramanian E."/>
            <person name="Araus A.J."/>
            <person name="Petzold A."/>
            <person name="Susuki M."/>
            <person name="Suzuki K.-i.T."/>
            <person name="Hayashi T."/>
            <person name="Toyoda A."/>
            <person name="Oliveira C."/>
            <person name="Osipova E."/>
            <person name="Leigh N.D."/>
            <person name="Simon A."/>
            <person name="Yun M.H."/>
        </authorList>
    </citation>
    <scope>NUCLEOTIDE SEQUENCE</scope>
    <source>
        <strain evidence="2">20211129_DDA</strain>
        <tissue evidence="2">Liver</tissue>
    </source>
</reference>